<evidence type="ECO:0000313" key="4">
    <source>
        <dbReference type="Proteomes" id="UP000616885"/>
    </source>
</evidence>
<dbReference type="EMBL" id="JADCTT010000018">
    <property type="protein sequence ID" value="KAF9743015.1"/>
    <property type="molecule type" value="Genomic_DNA"/>
</dbReference>
<feature type="region of interest" description="Disordered" evidence="1">
    <location>
        <begin position="1"/>
        <end position="50"/>
    </location>
</feature>
<keyword evidence="2" id="KW-0472">Membrane</keyword>
<keyword evidence="2" id="KW-0812">Transmembrane</keyword>
<sequence>MSGTPLDTAPDAKSIRDVDFDPEAGAVVAEKTPPEKVDSDPASIQEQSTSKRKPVAFYFAFLSLVIMVLIVSLDSTALAVAIPVRSHSGLHLGVVCHIALQV</sequence>
<protein>
    <submittedName>
        <fullName evidence="3">Uncharacterized protein</fullName>
    </submittedName>
</protein>
<dbReference type="AlphaFoldDB" id="A0A8H7N239"/>
<accession>A0A8H7N239</accession>
<reference evidence="3" key="1">
    <citation type="submission" date="2020-10" db="EMBL/GenBank/DDBJ databases">
        <title>High-Quality Genome Resource of Clonostachys rosea strain S41 by Oxford Nanopore Long-Read Sequencing.</title>
        <authorList>
            <person name="Wang H."/>
        </authorList>
    </citation>
    <scope>NUCLEOTIDE SEQUENCE</scope>
    <source>
        <strain evidence="3">S41</strain>
    </source>
</reference>
<keyword evidence="2" id="KW-1133">Transmembrane helix</keyword>
<evidence type="ECO:0000256" key="2">
    <source>
        <dbReference type="SAM" id="Phobius"/>
    </source>
</evidence>
<proteinExistence type="predicted"/>
<evidence type="ECO:0000313" key="3">
    <source>
        <dbReference type="EMBL" id="KAF9743015.1"/>
    </source>
</evidence>
<comment type="caution">
    <text evidence="3">The sequence shown here is derived from an EMBL/GenBank/DDBJ whole genome shotgun (WGS) entry which is preliminary data.</text>
</comment>
<evidence type="ECO:0000256" key="1">
    <source>
        <dbReference type="SAM" id="MobiDB-lite"/>
    </source>
</evidence>
<gene>
    <name evidence="3" type="ORF">IM811_006671</name>
</gene>
<organism evidence="3 4">
    <name type="scientific">Bionectria ochroleuca</name>
    <name type="common">Gliocladium roseum</name>
    <dbReference type="NCBI Taxonomy" id="29856"/>
    <lineage>
        <taxon>Eukaryota</taxon>
        <taxon>Fungi</taxon>
        <taxon>Dikarya</taxon>
        <taxon>Ascomycota</taxon>
        <taxon>Pezizomycotina</taxon>
        <taxon>Sordariomycetes</taxon>
        <taxon>Hypocreomycetidae</taxon>
        <taxon>Hypocreales</taxon>
        <taxon>Bionectriaceae</taxon>
        <taxon>Clonostachys</taxon>
    </lineage>
</organism>
<name>A0A8H7N239_BIOOC</name>
<dbReference type="Proteomes" id="UP000616885">
    <property type="component" value="Unassembled WGS sequence"/>
</dbReference>
<feature type="transmembrane region" description="Helical" evidence="2">
    <location>
        <begin position="55"/>
        <end position="82"/>
    </location>
</feature>